<evidence type="ECO:0000313" key="7">
    <source>
        <dbReference type="Proteomes" id="UP000003919"/>
    </source>
</evidence>
<dbReference type="SUPFAM" id="SSF52540">
    <property type="entry name" value="P-loop containing nucleoside triphosphate hydrolases"/>
    <property type="match status" value="1"/>
</dbReference>
<dbReference type="RefSeq" id="WP_008203132.1">
    <property type="nucleotide sequence ID" value="NZ_CM001023.1"/>
</dbReference>
<evidence type="ECO:0000256" key="2">
    <source>
        <dbReference type="ARBA" id="ARBA00022448"/>
    </source>
</evidence>
<dbReference type="STRING" id="388413.ALPR1_19978"/>
<evidence type="ECO:0000256" key="1">
    <source>
        <dbReference type="ARBA" id="ARBA00005417"/>
    </source>
</evidence>
<protein>
    <submittedName>
        <fullName evidence="6">Gliding motility-associated ABC transporter ATP-binding subunit GldA</fullName>
    </submittedName>
</protein>
<dbReference type="PROSITE" id="PS50893">
    <property type="entry name" value="ABC_TRANSPORTER_2"/>
    <property type="match status" value="1"/>
</dbReference>
<dbReference type="eggNOG" id="COG1131">
    <property type="taxonomic scope" value="Bacteria"/>
</dbReference>
<name>A3HXM7_9BACT</name>
<keyword evidence="7" id="KW-1185">Reference proteome</keyword>
<dbReference type="InterPro" id="IPR027417">
    <property type="entry name" value="P-loop_NTPase"/>
</dbReference>
<dbReference type="InterPro" id="IPR003593">
    <property type="entry name" value="AAA+_ATPase"/>
</dbReference>
<feature type="domain" description="ABC transporter" evidence="5">
    <location>
        <begin position="3"/>
        <end position="232"/>
    </location>
</feature>
<evidence type="ECO:0000256" key="4">
    <source>
        <dbReference type="ARBA" id="ARBA00022840"/>
    </source>
</evidence>
<dbReference type="OrthoDB" id="977540at2"/>
<evidence type="ECO:0000256" key="3">
    <source>
        <dbReference type="ARBA" id="ARBA00022741"/>
    </source>
</evidence>
<dbReference type="Pfam" id="PF00005">
    <property type="entry name" value="ABC_tran"/>
    <property type="match status" value="1"/>
</dbReference>
<dbReference type="GO" id="GO:0005524">
    <property type="term" value="F:ATP binding"/>
    <property type="evidence" value="ECO:0007669"/>
    <property type="project" value="UniProtKB-KW"/>
</dbReference>
<evidence type="ECO:0000313" key="6">
    <source>
        <dbReference type="EMBL" id="EAZ81350.1"/>
    </source>
</evidence>
<dbReference type="SMART" id="SM00382">
    <property type="entry name" value="AAA"/>
    <property type="match status" value="1"/>
</dbReference>
<dbReference type="AlphaFoldDB" id="A3HXM7"/>
<dbReference type="HOGENOM" id="CLU_000604_1_2_10"/>
<dbReference type="Proteomes" id="UP000003919">
    <property type="component" value="Unassembled WGS sequence"/>
</dbReference>
<proteinExistence type="inferred from homology"/>
<sequence length="301" mass="33424">MSLRVSQLTKLYGTQKALDEVTFEANPGRILGFLGPNGAGKSTTMKIITGYLAADGGSVQVMGEDALQAPKKVSPFIGYLPEHNPLYLDMYVREFLEFSAGIYGMSGQLKNQRVKELLEKVGLRPEQHKKIGQLSKGYRQRVGLAKALIHDPKVVILDEPTTGLDPNQLVEIRNLIAEIAVDKTMILSTHIMQEVEAICQDVVIINKGKILASDALENLSIAEQKVQLLIETEEALELSWFETLGEISFGKKGSSSLIISCEDPNETRKEAMKIIQQKGLNLISMNQNKKNLEQIFRDITR</sequence>
<keyword evidence="2" id="KW-0813">Transport</keyword>
<dbReference type="PANTHER" id="PTHR43335:SF4">
    <property type="entry name" value="ABC TRANSPORTER, ATP-BINDING PROTEIN"/>
    <property type="match status" value="1"/>
</dbReference>
<comment type="caution">
    <text evidence="6">The sequence shown here is derived from an EMBL/GenBank/DDBJ whole genome shotgun (WGS) entry which is preliminary data.</text>
</comment>
<dbReference type="PANTHER" id="PTHR43335">
    <property type="entry name" value="ABC TRANSPORTER, ATP-BINDING PROTEIN"/>
    <property type="match status" value="1"/>
</dbReference>
<keyword evidence="3" id="KW-0547">Nucleotide-binding</keyword>
<dbReference type="EMBL" id="AAXU02000001">
    <property type="protein sequence ID" value="EAZ81350.1"/>
    <property type="molecule type" value="Genomic_DNA"/>
</dbReference>
<reference evidence="6 7" key="1">
    <citation type="journal article" date="2011" name="J. Bacteriol.">
        <title>Complete genome sequence of Algoriphagus sp. PR1, bacterial prey of a colony-forming choanoflagellate.</title>
        <authorList>
            <person name="Alegado R.A."/>
            <person name="Ferriera S."/>
            <person name="Nusbaum C."/>
            <person name="Young S.K."/>
            <person name="Zeng Q."/>
            <person name="Imamovic A."/>
            <person name="Fairclough S.R."/>
            <person name="King N."/>
        </authorList>
    </citation>
    <scope>NUCLEOTIDE SEQUENCE [LARGE SCALE GENOMIC DNA]</scope>
    <source>
        <strain evidence="6 7">PR1</strain>
    </source>
</reference>
<comment type="similarity">
    <text evidence="1">Belongs to the ABC transporter superfamily.</text>
</comment>
<dbReference type="GO" id="GO:0016887">
    <property type="term" value="F:ATP hydrolysis activity"/>
    <property type="evidence" value="ECO:0007669"/>
    <property type="project" value="InterPro"/>
</dbReference>
<keyword evidence="4 6" id="KW-0067">ATP-binding</keyword>
<accession>A3HXM7</accession>
<organism evidence="6 7">
    <name type="scientific">Algoriphagus machipongonensis</name>
    <dbReference type="NCBI Taxonomy" id="388413"/>
    <lineage>
        <taxon>Bacteria</taxon>
        <taxon>Pseudomonadati</taxon>
        <taxon>Bacteroidota</taxon>
        <taxon>Cytophagia</taxon>
        <taxon>Cytophagales</taxon>
        <taxon>Cyclobacteriaceae</taxon>
        <taxon>Algoriphagus</taxon>
    </lineage>
</organism>
<dbReference type="Gene3D" id="3.40.50.300">
    <property type="entry name" value="P-loop containing nucleotide triphosphate hydrolases"/>
    <property type="match status" value="1"/>
</dbReference>
<gene>
    <name evidence="6" type="ORF">ALPR1_19978</name>
</gene>
<dbReference type="InterPro" id="IPR003439">
    <property type="entry name" value="ABC_transporter-like_ATP-bd"/>
</dbReference>
<dbReference type="InterPro" id="IPR019864">
    <property type="entry name" value="Motility-assoc_ABC_GldA"/>
</dbReference>
<dbReference type="NCBIfam" id="TIGR03522">
    <property type="entry name" value="GldA_ABC_ATP"/>
    <property type="match status" value="1"/>
</dbReference>
<evidence type="ECO:0000259" key="5">
    <source>
        <dbReference type="PROSITE" id="PS50893"/>
    </source>
</evidence>